<dbReference type="InterPro" id="IPR036412">
    <property type="entry name" value="HAD-like_sf"/>
</dbReference>
<dbReference type="Proteomes" id="UP001597108">
    <property type="component" value="Unassembled WGS sequence"/>
</dbReference>
<dbReference type="PANTHER" id="PTHR19288">
    <property type="entry name" value="4-NITROPHENYLPHOSPHATASE-RELATED"/>
    <property type="match status" value="1"/>
</dbReference>
<dbReference type="Gene3D" id="3.40.50.1000">
    <property type="entry name" value="HAD superfamily/HAD-like"/>
    <property type="match status" value="2"/>
</dbReference>
<accession>A0ABW3IR94</accession>
<keyword evidence="2" id="KW-1185">Reference proteome</keyword>
<name>A0ABW3IR94_9RHOB</name>
<dbReference type="PANTHER" id="PTHR19288:SF44">
    <property type="entry name" value="PHOSPHOLYSINE PHOSPHOHISTIDINE INORGANIC PYROPHOSPHATE PHOSPHATASE"/>
    <property type="match status" value="1"/>
</dbReference>
<dbReference type="InterPro" id="IPR006357">
    <property type="entry name" value="HAD-SF_hydro_IIA"/>
</dbReference>
<protein>
    <submittedName>
        <fullName evidence="1">Uncharacterized protein</fullName>
    </submittedName>
</protein>
<comment type="caution">
    <text evidence="1">The sequence shown here is derived from an EMBL/GenBank/DDBJ whole genome shotgun (WGS) entry which is preliminary data.</text>
</comment>
<dbReference type="InterPro" id="IPR023214">
    <property type="entry name" value="HAD_sf"/>
</dbReference>
<reference evidence="2" key="1">
    <citation type="journal article" date="2019" name="Int. J. Syst. Evol. Microbiol.">
        <title>The Global Catalogue of Microorganisms (GCM) 10K type strain sequencing project: providing services to taxonomists for standard genome sequencing and annotation.</title>
        <authorList>
            <consortium name="The Broad Institute Genomics Platform"/>
            <consortium name="The Broad Institute Genome Sequencing Center for Infectious Disease"/>
            <person name="Wu L."/>
            <person name="Ma J."/>
        </authorList>
    </citation>
    <scope>NUCLEOTIDE SEQUENCE [LARGE SCALE GENOMIC DNA]</scope>
    <source>
        <strain evidence="2">CCUG 60524</strain>
    </source>
</reference>
<gene>
    <name evidence="1" type="ORF">ACFQ2S_13430</name>
</gene>
<sequence length="146" mass="15791">MLLDISGVLCQGSKLTPGSEYAVAGVRRVGISVRILTNATRQLKRWIHEKLASFGTAAESGESLTPAATACAQFETHGYSPYLMFHPYLEKDFEGRAFDGPKAVVVGDAGPFNTYMRLKAAFYQIYQDAPFLAIAAHRVSGTATAN</sequence>
<evidence type="ECO:0000313" key="2">
    <source>
        <dbReference type="Proteomes" id="UP001597108"/>
    </source>
</evidence>
<dbReference type="SUPFAM" id="SSF56784">
    <property type="entry name" value="HAD-like"/>
    <property type="match status" value="1"/>
</dbReference>
<evidence type="ECO:0000313" key="1">
    <source>
        <dbReference type="EMBL" id="MFD0980651.1"/>
    </source>
</evidence>
<dbReference type="Pfam" id="PF13344">
    <property type="entry name" value="Hydrolase_6"/>
    <property type="match status" value="1"/>
</dbReference>
<dbReference type="EMBL" id="JBHTJT010000025">
    <property type="protein sequence ID" value="MFD0980651.1"/>
    <property type="molecule type" value="Genomic_DNA"/>
</dbReference>
<dbReference type="RefSeq" id="WP_386075175.1">
    <property type="nucleotide sequence ID" value="NZ_JBHTJT010000025.1"/>
</dbReference>
<organism evidence="1 2">
    <name type="scientific">Tropicimonas aquimaris</name>
    <dbReference type="NCBI Taxonomy" id="914152"/>
    <lineage>
        <taxon>Bacteria</taxon>
        <taxon>Pseudomonadati</taxon>
        <taxon>Pseudomonadota</taxon>
        <taxon>Alphaproteobacteria</taxon>
        <taxon>Rhodobacterales</taxon>
        <taxon>Roseobacteraceae</taxon>
        <taxon>Tropicimonas</taxon>
    </lineage>
</organism>
<proteinExistence type="predicted"/>